<evidence type="ECO:0000313" key="6">
    <source>
        <dbReference type="Proteomes" id="UP000552097"/>
    </source>
</evidence>
<dbReference type="GO" id="GO:0005737">
    <property type="term" value="C:cytoplasm"/>
    <property type="evidence" value="ECO:0007669"/>
    <property type="project" value="TreeGrafter"/>
</dbReference>
<dbReference type="GO" id="GO:0044550">
    <property type="term" value="P:secondary metabolite biosynthetic process"/>
    <property type="evidence" value="ECO:0007669"/>
    <property type="project" value="TreeGrafter"/>
</dbReference>
<organism evidence="5 6">
    <name type="scientific">Saccharothrix ecbatanensis</name>
    <dbReference type="NCBI Taxonomy" id="1105145"/>
    <lineage>
        <taxon>Bacteria</taxon>
        <taxon>Bacillati</taxon>
        <taxon>Actinomycetota</taxon>
        <taxon>Actinomycetes</taxon>
        <taxon>Pseudonocardiales</taxon>
        <taxon>Pseudonocardiaceae</taxon>
        <taxon>Saccharothrix</taxon>
    </lineage>
</organism>
<dbReference type="SUPFAM" id="SSF53335">
    <property type="entry name" value="S-adenosyl-L-methionine-dependent methyltransferases"/>
    <property type="match status" value="1"/>
</dbReference>
<dbReference type="Gene3D" id="3.30.300.30">
    <property type="match status" value="1"/>
</dbReference>
<dbReference type="RefSeq" id="WP_184923233.1">
    <property type="nucleotide sequence ID" value="NZ_JACHMO010000001.1"/>
</dbReference>
<dbReference type="InterPro" id="IPR029063">
    <property type="entry name" value="SAM-dependent_MTases_sf"/>
</dbReference>
<dbReference type="InterPro" id="IPR045851">
    <property type="entry name" value="AMP-bd_C_sf"/>
</dbReference>
<evidence type="ECO:0000256" key="1">
    <source>
        <dbReference type="ARBA" id="ARBA00004924"/>
    </source>
</evidence>
<evidence type="ECO:0000313" key="5">
    <source>
        <dbReference type="EMBL" id="MBB5805009.1"/>
    </source>
</evidence>
<dbReference type="InterPro" id="IPR042099">
    <property type="entry name" value="ANL_N_sf"/>
</dbReference>
<sequence>MTASPQTAVLPDESWNDTAREFRSDALVHQLVAEAAERHGDRPALVTADATVSHRELDAASNRLARHLKASGVPEQAYVAVLGDHRPATVTALLAVVKAGAAYVPLDPRWPAERLVTLLSSLNVRYLLVDRAHYPVAERIRWSVPGLRHVVCFDEPAERPWADRLDTDVLGEMWDVVAGSDDELVAAGFNRGDSAESYTEDDVRAYARHVAGLVTDALGPSGGVLEIGCGTGLILRELAPLVAHYTGVDPSPVAIGKAGARHPGAHLAVGFAHDVARHTRGRYDVAVLASTVQFFPGLDYLVDVLDAVADVLGEGGTVVLADLIDPDHEEHRGLRVPPSFFAWLADRGDRFASVDVRRRDGGFRGELAHRYDVLLRVGGPGPIAPVTTAWHVDRLPADPVAAGIDSGALAYAIFTSGSTGLPKAVAVRHRSVVNLIDWVNRTYEVTSADQLLMVTSFSFDLSVYDVFGILAAGGSIRLVEDRLIADPDHLADILEVEPITFWDSAPAAMSVVLSFLELRKGAASRPVRLVFLSGDWVPLTMPDRLRAQFPSALVVALGGATECTVWSNHFPVTTVDPDWPSVPYGRPMQNARYYVLDEQMRTCPVGVAGDLYIAGECVAARYEGDPELTARKFLPDVVRPGEDRMYRTGDRACWLPDGTMRFLGRVDDQVKVRGYRIELGEVQAALNRCEAMVEESAVVAASGAHGPEIAAFYVPRGGTAPDDVRAELARSLPEYMIPARLVAVDELPVSAMGKVDRRKLAEMLG</sequence>
<reference evidence="5 6" key="1">
    <citation type="submission" date="2020-08" db="EMBL/GenBank/DDBJ databases">
        <title>Sequencing the genomes of 1000 actinobacteria strains.</title>
        <authorList>
            <person name="Klenk H.-P."/>
        </authorList>
    </citation>
    <scope>NUCLEOTIDE SEQUENCE [LARGE SCALE GENOMIC DNA]</scope>
    <source>
        <strain evidence="5 6">DSM 45486</strain>
    </source>
</reference>
<evidence type="ECO:0000259" key="4">
    <source>
        <dbReference type="Pfam" id="PF13193"/>
    </source>
</evidence>
<evidence type="ECO:0000256" key="2">
    <source>
        <dbReference type="ARBA" id="ARBA00022598"/>
    </source>
</evidence>
<dbReference type="CDD" id="cd02440">
    <property type="entry name" value="AdoMet_MTases"/>
    <property type="match status" value="1"/>
</dbReference>
<accession>A0A7W9HMI4</accession>
<gene>
    <name evidence="5" type="ORF">F4560_004777</name>
</gene>
<comment type="caution">
    <text evidence="5">The sequence shown here is derived from an EMBL/GenBank/DDBJ whole genome shotgun (WGS) entry which is preliminary data.</text>
</comment>
<keyword evidence="2" id="KW-0436">Ligase</keyword>
<comment type="pathway">
    <text evidence="1">Siderophore biosynthesis.</text>
</comment>
<dbReference type="GO" id="GO:0043041">
    <property type="term" value="P:amino acid activation for nonribosomal peptide biosynthetic process"/>
    <property type="evidence" value="ECO:0007669"/>
    <property type="project" value="TreeGrafter"/>
</dbReference>
<dbReference type="Gene3D" id="3.40.50.150">
    <property type="entry name" value="Vaccinia Virus protein VP39"/>
    <property type="match status" value="1"/>
</dbReference>
<dbReference type="AlphaFoldDB" id="A0A7W9HMI4"/>
<proteinExistence type="predicted"/>
<dbReference type="EMBL" id="JACHMO010000001">
    <property type="protein sequence ID" value="MBB5805009.1"/>
    <property type="molecule type" value="Genomic_DNA"/>
</dbReference>
<dbReference type="Proteomes" id="UP000552097">
    <property type="component" value="Unassembled WGS sequence"/>
</dbReference>
<keyword evidence="6" id="KW-1185">Reference proteome</keyword>
<name>A0A7W9HMI4_9PSEU</name>
<dbReference type="Pfam" id="PF13489">
    <property type="entry name" value="Methyltransf_23"/>
    <property type="match status" value="1"/>
</dbReference>
<dbReference type="GO" id="GO:0031177">
    <property type="term" value="F:phosphopantetheine binding"/>
    <property type="evidence" value="ECO:0007669"/>
    <property type="project" value="TreeGrafter"/>
</dbReference>
<protein>
    <submittedName>
        <fullName evidence="5">Amino acid adenylation domain-containing protein</fullName>
    </submittedName>
</protein>
<dbReference type="InterPro" id="IPR025110">
    <property type="entry name" value="AMP-bd_C"/>
</dbReference>
<dbReference type="SUPFAM" id="SSF56801">
    <property type="entry name" value="Acetyl-CoA synthetase-like"/>
    <property type="match status" value="1"/>
</dbReference>
<dbReference type="InterPro" id="IPR000873">
    <property type="entry name" value="AMP-dep_synth/lig_dom"/>
</dbReference>
<dbReference type="Pfam" id="PF13193">
    <property type="entry name" value="AMP-binding_C"/>
    <property type="match status" value="1"/>
</dbReference>
<feature type="domain" description="AMP-binding enzyme C-terminal" evidence="4">
    <location>
        <begin position="681"/>
        <end position="754"/>
    </location>
</feature>
<dbReference type="PANTHER" id="PTHR45527">
    <property type="entry name" value="NONRIBOSOMAL PEPTIDE SYNTHETASE"/>
    <property type="match status" value="1"/>
</dbReference>
<feature type="domain" description="AMP-dependent synthetase/ligase" evidence="3">
    <location>
        <begin position="399"/>
        <end position="622"/>
    </location>
</feature>
<feature type="domain" description="AMP-dependent synthetase/ligase" evidence="3">
    <location>
        <begin position="33"/>
        <end position="139"/>
    </location>
</feature>
<dbReference type="Pfam" id="PF00501">
    <property type="entry name" value="AMP-binding"/>
    <property type="match status" value="2"/>
</dbReference>
<evidence type="ECO:0000259" key="3">
    <source>
        <dbReference type="Pfam" id="PF00501"/>
    </source>
</evidence>
<dbReference type="PANTHER" id="PTHR45527:SF10">
    <property type="entry name" value="PYOCHELIN SYNTHASE PCHF"/>
    <property type="match status" value="1"/>
</dbReference>
<dbReference type="Gene3D" id="3.40.50.12780">
    <property type="entry name" value="N-terminal domain of ligase-like"/>
    <property type="match status" value="2"/>
</dbReference>
<dbReference type="GO" id="GO:0016874">
    <property type="term" value="F:ligase activity"/>
    <property type="evidence" value="ECO:0007669"/>
    <property type="project" value="UniProtKB-KW"/>
</dbReference>